<dbReference type="Pfam" id="PF08395">
    <property type="entry name" value="7tm_7"/>
    <property type="match status" value="1"/>
</dbReference>
<feature type="transmembrane region" description="Helical" evidence="8">
    <location>
        <begin position="58"/>
        <end position="80"/>
    </location>
</feature>
<dbReference type="GO" id="GO:0007635">
    <property type="term" value="P:chemosensory behavior"/>
    <property type="evidence" value="ECO:0007669"/>
    <property type="project" value="TreeGrafter"/>
</dbReference>
<reference evidence="9" key="1">
    <citation type="submission" date="2021-06" db="EMBL/GenBank/DDBJ databases">
        <authorList>
            <person name="Hodson N. C."/>
            <person name="Mongue J. A."/>
            <person name="Jaron S. K."/>
        </authorList>
    </citation>
    <scope>NUCLEOTIDE SEQUENCE</scope>
</reference>
<comment type="subcellular location">
    <subcellularLocation>
        <location evidence="1">Cell membrane</location>
        <topology evidence="1">Multi-pass membrane protein</topology>
    </subcellularLocation>
</comment>
<dbReference type="PANTHER" id="PTHR21143">
    <property type="entry name" value="INVERTEBRATE GUSTATORY RECEPTOR"/>
    <property type="match status" value="1"/>
</dbReference>
<evidence type="ECO:0000256" key="5">
    <source>
        <dbReference type="ARBA" id="ARBA00023136"/>
    </source>
</evidence>
<feature type="transmembrane region" description="Helical" evidence="8">
    <location>
        <begin position="170"/>
        <end position="187"/>
    </location>
</feature>
<dbReference type="GO" id="GO:0043025">
    <property type="term" value="C:neuronal cell body"/>
    <property type="evidence" value="ECO:0007669"/>
    <property type="project" value="TreeGrafter"/>
</dbReference>
<proteinExistence type="predicted"/>
<evidence type="ECO:0000256" key="6">
    <source>
        <dbReference type="ARBA" id="ARBA00023170"/>
    </source>
</evidence>
<dbReference type="GO" id="GO:0005886">
    <property type="term" value="C:plasma membrane"/>
    <property type="evidence" value="ECO:0007669"/>
    <property type="project" value="UniProtKB-SubCell"/>
</dbReference>
<feature type="transmembrane region" description="Helical" evidence="8">
    <location>
        <begin position="415"/>
        <end position="435"/>
    </location>
</feature>
<dbReference type="PANTHER" id="PTHR21143:SF133">
    <property type="entry name" value="GUSTATORY AND PHEROMONE RECEPTOR 32A-RELATED"/>
    <property type="match status" value="1"/>
</dbReference>
<evidence type="ECO:0000313" key="9">
    <source>
        <dbReference type="EMBL" id="CAG7823859.1"/>
    </source>
</evidence>
<dbReference type="GO" id="GO:0030424">
    <property type="term" value="C:axon"/>
    <property type="evidence" value="ECO:0007669"/>
    <property type="project" value="TreeGrafter"/>
</dbReference>
<gene>
    <name evidence="9" type="ORF">AFUS01_LOCUS34050</name>
</gene>
<sequence length="452" mass="52631">MDKIYSLFRVEKPTKVRISIPEKLLSISKPLIYTLRISGYYPICIVDKFKLRLNYLSFPFIWTSTYLFLLFLSDVTYYVSSYSIGHVVDQLGNIERLSHGLVSLSASIFTEILRTFTFLKRREIISFWDYNCKKLEGFIKLRSNFDFCSIGKHDRYFNGISCLVRRRVKFGIVFSITFALLELWTQITNVQNKRRSFSLIDAIAITASMFWNFNIAIDVMLTLYITFFLKVYCACFKIIGDELAATSYWERPRKTKSEKFQFIELFSELEYPGRDEADRVRAITDCIDAYYIVEDLVSECNCHFAFEMSWQILFSFIFVCARAFCSIFLLLILSVPSVLYMTCNVSIYLWKVYSLANNCSAIDIAVKRITMQLHFIDLESVPTWLQTKINLLALKISTERPKVSPGQFFTLNRRLLTSIVASMTTYLIILIQFQVADRGTPVCNCTCTTIYN</sequence>
<evidence type="ECO:0000256" key="1">
    <source>
        <dbReference type="ARBA" id="ARBA00004651"/>
    </source>
</evidence>
<keyword evidence="7" id="KW-0807">Transducer</keyword>
<dbReference type="AlphaFoldDB" id="A0A8J2PIZ6"/>
<evidence type="ECO:0000313" key="10">
    <source>
        <dbReference type="Proteomes" id="UP000708208"/>
    </source>
</evidence>
<keyword evidence="10" id="KW-1185">Reference proteome</keyword>
<dbReference type="InterPro" id="IPR013604">
    <property type="entry name" value="7TM_chemorcpt"/>
</dbReference>
<evidence type="ECO:0008006" key="11">
    <source>
        <dbReference type="Google" id="ProtNLM"/>
    </source>
</evidence>
<name>A0A8J2PIZ6_9HEXA</name>
<evidence type="ECO:0000256" key="4">
    <source>
        <dbReference type="ARBA" id="ARBA00022989"/>
    </source>
</evidence>
<keyword evidence="3 8" id="KW-0812">Transmembrane</keyword>
<organism evidence="9 10">
    <name type="scientific">Allacma fusca</name>
    <dbReference type="NCBI Taxonomy" id="39272"/>
    <lineage>
        <taxon>Eukaryota</taxon>
        <taxon>Metazoa</taxon>
        <taxon>Ecdysozoa</taxon>
        <taxon>Arthropoda</taxon>
        <taxon>Hexapoda</taxon>
        <taxon>Collembola</taxon>
        <taxon>Symphypleona</taxon>
        <taxon>Sminthuridae</taxon>
        <taxon>Allacma</taxon>
    </lineage>
</organism>
<keyword evidence="2" id="KW-1003">Cell membrane</keyword>
<keyword evidence="6" id="KW-0675">Receptor</keyword>
<dbReference type="GO" id="GO:0050909">
    <property type="term" value="P:sensory perception of taste"/>
    <property type="evidence" value="ECO:0007669"/>
    <property type="project" value="InterPro"/>
</dbReference>
<dbReference type="EMBL" id="CAJVCH010530807">
    <property type="protein sequence ID" value="CAG7823859.1"/>
    <property type="molecule type" value="Genomic_DNA"/>
</dbReference>
<feature type="transmembrane region" description="Helical" evidence="8">
    <location>
        <begin position="312"/>
        <end position="335"/>
    </location>
</feature>
<evidence type="ECO:0000256" key="3">
    <source>
        <dbReference type="ARBA" id="ARBA00022692"/>
    </source>
</evidence>
<dbReference type="OrthoDB" id="6625921at2759"/>
<evidence type="ECO:0000256" key="7">
    <source>
        <dbReference type="ARBA" id="ARBA00023224"/>
    </source>
</evidence>
<keyword evidence="4 8" id="KW-1133">Transmembrane helix</keyword>
<comment type="caution">
    <text evidence="9">The sequence shown here is derived from an EMBL/GenBank/DDBJ whole genome shotgun (WGS) entry which is preliminary data.</text>
</comment>
<dbReference type="Proteomes" id="UP000708208">
    <property type="component" value="Unassembled WGS sequence"/>
</dbReference>
<dbReference type="GO" id="GO:0030425">
    <property type="term" value="C:dendrite"/>
    <property type="evidence" value="ECO:0007669"/>
    <property type="project" value="TreeGrafter"/>
</dbReference>
<dbReference type="GO" id="GO:0007165">
    <property type="term" value="P:signal transduction"/>
    <property type="evidence" value="ECO:0007669"/>
    <property type="project" value="UniProtKB-KW"/>
</dbReference>
<keyword evidence="5 8" id="KW-0472">Membrane</keyword>
<evidence type="ECO:0000256" key="2">
    <source>
        <dbReference type="ARBA" id="ARBA00022475"/>
    </source>
</evidence>
<protein>
    <recommendedName>
        <fullName evidence="11">Gustatory receptor</fullName>
    </recommendedName>
</protein>
<feature type="transmembrane region" description="Helical" evidence="8">
    <location>
        <begin position="199"/>
        <end position="229"/>
    </location>
</feature>
<feature type="transmembrane region" description="Helical" evidence="8">
    <location>
        <begin position="100"/>
        <end position="119"/>
    </location>
</feature>
<dbReference type="GO" id="GO:0008049">
    <property type="term" value="P:male courtship behavior"/>
    <property type="evidence" value="ECO:0007669"/>
    <property type="project" value="TreeGrafter"/>
</dbReference>
<evidence type="ECO:0000256" key="8">
    <source>
        <dbReference type="SAM" id="Phobius"/>
    </source>
</evidence>
<accession>A0A8J2PIZ6</accession>